<reference evidence="1" key="1">
    <citation type="submission" date="2021-08" db="EMBL/GenBank/DDBJ databases">
        <title>WGS assembly of Ceratopteris richardii.</title>
        <authorList>
            <person name="Marchant D.B."/>
            <person name="Chen G."/>
            <person name="Jenkins J."/>
            <person name="Shu S."/>
            <person name="Leebens-Mack J."/>
            <person name="Grimwood J."/>
            <person name="Schmutz J."/>
            <person name="Soltis P."/>
            <person name="Soltis D."/>
            <person name="Chen Z.-H."/>
        </authorList>
    </citation>
    <scope>NUCLEOTIDE SEQUENCE</scope>
    <source>
        <strain evidence="1">Whitten #5841</strain>
        <tissue evidence="1">Leaf</tissue>
    </source>
</reference>
<evidence type="ECO:0000313" key="2">
    <source>
        <dbReference type="Proteomes" id="UP000825935"/>
    </source>
</evidence>
<dbReference type="Proteomes" id="UP000825935">
    <property type="component" value="Chromosome 38"/>
</dbReference>
<proteinExistence type="predicted"/>
<keyword evidence="2" id="KW-1185">Reference proteome</keyword>
<accession>A0A8T2Q4T4</accession>
<evidence type="ECO:0000313" key="1">
    <source>
        <dbReference type="EMBL" id="KAH7278668.1"/>
    </source>
</evidence>
<dbReference type="AlphaFoldDB" id="A0A8T2Q4T4"/>
<dbReference type="EMBL" id="CM035443">
    <property type="protein sequence ID" value="KAH7278668.1"/>
    <property type="molecule type" value="Genomic_DNA"/>
</dbReference>
<organism evidence="1 2">
    <name type="scientific">Ceratopteris richardii</name>
    <name type="common">Triangle waterfern</name>
    <dbReference type="NCBI Taxonomy" id="49495"/>
    <lineage>
        <taxon>Eukaryota</taxon>
        <taxon>Viridiplantae</taxon>
        <taxon>Streptophyta</taxon>
        <taxon>Embryophyta</taxon>
        <taxon>Tracheophyta</taxon>
        <taxon>Polypodiopsida</taxon>
        <taxon>Polypodiidae</taxon>
        <taxon>Polypodiales</taxon>
        <taxon>Pteridineae</taxon>
        <taxon>Pteridaceae</taxon>
        <taxon>Parkerioideae</taxon>
        <taxon>Ceratopteris</taxon>
    </lineage>
</organism>
<name>A0A8T2Q4T4_CERRI</name>
<gene>
    <name evidence="1" type="ORF">KP509_38G051600</name>
</gene>
<comment type="caution">
    <text evidence="1">The sequence shown here is derived from an EMBL/GenBank/DDBJ whole genome shotgun (WGS) entry which is preliminary data.</text>
</comment>
<sequence length="187" mass="20741">MRTIFSSCVQHCDCRFVYFVHFMTSKSQNKLLSSKVQQEAGDSASNGWHTSGLSFFGNTRPPCRGEDTPSIKRAGSESTGAQFQAQFLHYRVEISKASAILILEVQQEAGDSASNGWHTSGLSFFGNTRPPCRGEDTPSIKRAGSESTGAQFQAQFLHYRVEISKASAILILEKRRIKIQVYPLELT</sequence>
<protein>
    <submittedName>
        <fullName evidence="1">Uncharacterized protein</fullName>
    </submittedName>
</protein>